<dbReference type="Proteomes" id="UP000069697">
    <property type="component" value="Unassembled WGS sequence"/>
</dbReference>
<gene>
    <name evidence="1" type="ORF">PAHA3_2506</name>
</gene>
<comment type="caution">
    <text evidence="1">The sequence shown here is derived from an EMBL/GenBank/DDBJ whole genome shotgun (WGS) entry which is preliminary data.</text>
</comment>
<sequence length="59" mass="6745">MTEAEKDEFSAALSERYTQVKQLSSPNKELINIWDAVISDLPLDIKSKFEEKQSQLSTL</sequence>
<evidence type="ECO:0000313" key="2">
    <source>
        <dbReference type="Proteomes" id="UP000069697"/>
    </source>
</evidence>
<organism evidence="1 2">
    <name type="scientific">Paenibacillus amylolyticus</name>
    <dbReference type="NCBI Taxonomy" id="1451"/>
    <lineage>
        <taxon>Bacteria</taxon>
        <taxon>Bacillati</taxon>
        <taxon>Bacillota</taxon>
        <taxon>Bacilli</taxon>
        <taxon>Bacillales</taxon>
        <taxon>Paenibacillaceae</taxon>
        <taxon>Paenibacillus</taxon>
    </lineage>
</organism>
<reference evidence="1 2" key="1">
    <citation type="journal article" date="2016" name="Genome Announc.">
        <title>Draft Genome Sequence of Paenibacillus amylolyticus Heshi-A3, Isolated from Fermented Rice Bran in a Japanese Fermented Seafood Dish.</title>
        <authorList>
            <person name="Akuzawa S."/>
            <person name="Nagaoka J."/>
            <person name="Kanekatsu M."/>
            <person name="Kubota E."/>
            <person name="Ohtake R."/>
            <person name="Suzuki T."/>
            <person name="Kanesaki Y."/>
        </authorList>
    </citation>
    <scope>NUCLEOTIDE SEQUENCE [LARGE SCALE GENOMIC DNA]</scope>
    <source>
        <strain evidence="1 2">Heshi-A3</strain>
    </source>
</reference>
<dbReference type="EMBL" id="BCNV01000001">
    <property type="protein sequence ID" value="GAS82432.1"/>
    <property type="molecule type" value="Genomic_DNA"/>
</dbReference>
<proteinExistence type="predicted"/>
<dbReference type="RefSeq" id="WP_062834980.1">
    <property type="nucleotide sequence ID" value="NZ_BCNV01000001.1"/>
</dbReference>
<evidence type="ECO:0000313" key="1">
    <source>
        <dbReference type="EMBL" id="GAS82432.1"/>
    </source>
</evidence>
<reference evidence="2" key="2">
    <citation type="submission" date="2016-01" db="EMBL/GenBank/DDBJ databases">
        <title>Draft Genome Sequence of Paenibacillus amylolyticus Heshi-A3 that Was Isolated from Fermented Rice Bran with Aging Salted Mackerel, Which Was Named Heshiko as Traditional Fermented Seafood in Japan.</title>
        <authorList>
            <person name="Akuzawa S."/>
            <person name="Nakagawa J."/>
            <person name="Kanekatsu T."/>
            <person name="Kubota E."/>
            <person name="Ohtake R."/>
            <person name="Suzuki T."/>
            <person name="Kanesaki Y."/>
        </authorList>
    </citation>
    <scope>NUCLEOTIDE SEQUENCE [LARGE SCALE GENOMIC DNA]</scope>
    <source>
        <strain evidence="2">Heshi-A3</strain>
    </source>
</reference>
<dbReference type="AlphaFoldDB" id="A0A100VM63"/>
<name>A0A100VM63_PAEAM</name>
<protein>
    <submittedName>
        <fullName evidence="1">Uncharacterized protein</fullName>
    </submittedName>
</protein>
<accession>A0A100VM63</accession>